<reference evidence="2 3" key="1">
    <citation type="journal article" date="2012" name="Science">
        <title>The Paleozoic origin of enzymatic lignin decomposition reconstructed from 31 fungal genomes.</title>
        <authorList>
            <person name="Floudas D."/>
            <person name="Binder M."/>
            <person name="Riley R."/>
            <person name="Barry K."/>
            <person name="Blanchette R.A."/>
            <person name="Henrissat B."/>
            <person name="Martinez A.T."/>
            <person name="Otillar R."/>
            <person name="Spatafora J.W."/>
            <person name="Yadav J.S."/>
            <person name="Aerts A."/>
            <person name="Benoit I."/>
            <person name="Boyd A."/>
            <person name="Carlson A."/>
            <person name="Copeland A."/>
            <person name="Coutinho P.M."/>
            <person name="de Vries R.P."/>
            <person name="Ferreira P."/>
            <person name="Findley K."/>
            <person name="Foster B."/>
            <person name="Gaskell J."/>
            <person name="Glotzer D."/>
            <person name="Gorecki P."/>
            <person name="Heitman J."/>
            <person name="Hesse C."/>
            <person name="Hori C."/>
            <person name="Igarashi K."/>
            <person name="Jurgens J.A."/>
            <person name="Kallen N."/>
            <person name="Kersten P."/>
            <person name="Kohler A."/>
            <person name="Kuees U."/>
            <person name="Kumar T.K.A."/>
            <person name="Kuo A."/>
            <person name="LaButti K."/>
            <person name="Larrondo L.F."/>
            <person name="Lindquist E."/>
            <person name="Ling A."/>
            <person name="Lombard V."/>
            <person name="Lucas S."/>
            <person name="Lundell T."/>
            <person name="Martin R."/>
            <person name="McLaughlin D.J."/>
            <person name="Morgenstern I."/>
            <person name="Morin E."/>
            <person name="Murat C."/>
            <person name="Nagy L.G."/>
            <person name="Nolan M."/>
            <person name="Ohm R.A."/>
            <person name="Patyshakuliyeva A."/>
            <person name="Rokas A."/>
            <person name="Ruiz-Duenas F.J."/>
            <person name="Sabat G."/>
            <person name="Salamov A."/>
            <person name="Samejima M."/>
            <person name="Schmutz J."/>
            <person name="Slot J.C."/>
            <person name="St John F."/>
            <person name="Stenlid J."/>
            <person name="Sun H."/>
            <person name="Sun S."/>
            <person name="Syed K."/>
            <person name="Tsang A."/>
            <person name="Wiebenga A."/>
            <person name="Young D."/>
            <person name="Pisabarro A."/>
            <person name="Eastwood D.C."/>
            <person name="Martin F."/>
            <person name="Cullen D."/>
            <person name="Grigoriev I.V."/>
            <person name="Hibbett D.S."/>
        </authorList>
    </citation>
    <scope>NUCLEOTIDE SEQUENCE [LARGE SCALE GENOMIC DNA]</scope>
    <source>
        <strain evidence="2 3">DJM-731 SS1</strain>
    </source>
</reference>
<gene>
    <name evidence="2" type="ORF">DACRYDRAFT_23099</name>
</gene>
<evidence type="ECO:0000313" key="3">
    <source>
        <dbReference type="Proteomes" id="UP000030653"/>
    </source>
</evidence>
<dbReference type="RefSeq" id="XP_040627650.1">
    <property type="nucleotide sequence ID" value="XM_040773097.1"/>
</dbReference>
<name>M5GA53_DACPD</name>
<dbReference type="GeneID" id="63688159"/>
<evidence type="ECO:0000313" key="2">
    <source>
        <dbReference type="EMBL" id="EJU00753.1"/>
    </source>
</evidence>
<organism evidence="2 3">
    <name type="scientific">Dacryopinax primogenitus (strain DJM 731)</name>
    <name type="common">Brown rot fungus</name>
    <dbReference type="NCBI Taxonomy" id="1858805"/>
    <lineage>
        <taxon>Eukaryota</taxon>
        <taxon>Fungi</taxon>
        <taxon>Dikarya</taxon>
        <taxon>Basidiomycota</taxon>
        <taxon>Agaricomycotina</taxon>
        <taxon>Dacrymycetes</taxon>
        <taxon>Dacrymycetales</taxon>
        <taxon>Dacrymycetaceae</taxon>
        <taxon>Dacryopinax</taxon>
    </lineage>
</organism>
<accession>M5GA53</accession>
<dbReference type="EMBL" id="JH795866">
    <property type="protein sequence ID" value="EJU00753.1"/>
    <property type="molecule type" value="Genomic_DNA"/>
</dbReference>
<dbReference type="AlphaFoldDB" id="M5GA53"/>
<feature type="region of interest" description="Disordered" evidence="1">
    <location>
        <begin position="23"/>
        <end position="47"/>
    </location>
</feature>
<proteinExistence type="predicted"/>
<feature type="compositionally biased region" description="Basic and acidic residues" evidence="1">
    <location>
        <begin position="29"/>
        <end position="40"/>
    </location>
</feature>
<evidence type="ECO:0000256" key="1">
    <source>
        <dbReference type="SAM" id="MobiDB-lite"/>
    </source>
</evidence>
<dbReference type="Proteomes" id="UP000030653">
    <property type="component" value="Unassembled WGS sequence"/>
</dbReference>
<keyword evidence="3" id="KW-1185">Reference proteome</keyword>
<sequence>MYYLCWSRVRTWCHARILGTEDLGPGSKAEGEGVRREHSGEGSGTKEMLDLRALRCGSR</sequence>
<protein>
    <submittedName>
        <fullName evidence="2">Uncharacterized protein</fullName>
    </submittedName>
</protein>
<dbReference type="HOGENOM" id="CLU_2960694_0_0_1"/>